<dbReference type="RefSeq" id="XP_014177227.1">
    <property type="nucleotide sequence ID" value="XM_014321752.1"/>
</dbReference>
<name>J5SMI2_TRIAS</name>
<dbReference type="GeneID" id="25988457"/>
<dbReference type="VEuPathDB" id="FungiDB:A1Q1_04945"/>
<dbReference type="KEGG" id="tasa:A1Q1_04945"/>
<feature type="compositionally biased region" description="Low complexity" evidence="1">
    <location>
        <begin position="1"/>
        <end position="17"/>
    </location>
</feature>
<evidence type="ECO:0000256" key="1">
    <source>
        <dbReference type="SAM" id="MobiDB-lite"/>
    </source>
</evidence>
<comment type="caution">
    <text evidence="2">The sequence shown here is derived from an EMBL/GenBank/DDBJ whole genome shotgun (WGS) entry which is preliminary data.</text>
</comment>
<accession>J5SMI2</accession>
<dbReference type="HOGENOM" id="CLU_2401239_0_0_1"/>
<dbReference type="AlphaFoldDB" id="J5SMI2"/>
<protein>
    <submittedName>
        <fullName evidence="2">Uncharacterized protein</fullName>
    </submittedName>
</protein>
<evidence type="ECO:0000313" key="3">
    <source>
        <dbReference type="Proteomes" id="UP000002748"/>
    </source>
</evidence>
<feature type="region of interest" description="Disordered" evidence="1">
    <location>
        <begin position="1"/>
        <end position="61"/>
    </location>
</feature>
<sequence length="93" mass="10091">MSANSNTNTNTGAQGQQRPPHHHLTSQQLDELSADAAEFPEVEAPKQKPVVGYGDLPNITRVPTEKDHENVAKDTLDQMVATLETDKAQKGSN</sequence>
<gene>
    <name evidence="2" type="ORF">A1Q1_04945</name>
</gene>
<evidence type="ECO:0000313" key="2">
    <source>
        <dbReference type="EMBL" id="EJT46456.1"/>
    </source>
</evidence>
<reference evidence="2 3" key="1">
    <citation type="journal article" date="2012" name="Eukaryot. Cell">
        <title>Draft genome sequence of CBS 2479, the standard type strain of Trichosporon asahii.</title>
        <authorList>
            <person name="Yang R.Y."/>
            <person name="Li H.T."/>
            <person name="Zhu H."/>
            <person name="Zhou G.P."/>
            <person name="Wang M."/>
            <person name="Wang L."/>
        </authorList>
    </citation>
    <scope>NUCLEOTIDE SEQUENCE [LARGE SCALE GENOMIC DNA]</scope>
    <source>
        <strain evidence="3">ATCC 90039 / CBS 2479 / JCM 2466 / KCTC 7840 / NCYC 2677 / UAMH 7654</strain>
    </source>
</reference>
<dbReference type="Proteomes" id="UP000002748">
    <property type="component" value="Unassembled WGS sequence"/>
</dbReference>
<proteinExistence type="predicted"/>
<organism evidence="2 3">
    <name type="scientific">Trichosporon asahii var. asahii (strain ATCC 90039 / CBS 2479 / JCM 2466 / KCTC 7840 / NBRC 103889/ NCYC 2677 / UAMH 7654)</name>
    <name type="common">Yeast</name>
    <dbReference type="NCBI Taxonomy" id="1186058"/>
    <lineage>
        <taxon>Eukaryota</taxon>
        <taxon>Fungi</taxon>
        <taxon>Dikarya</taxon>
        <taxon>Basidiomycota</taxon>
        <taxon>Agaricomycotina</taxon>
        <taxon>Tremellomycetes</taxon>
        <taxon>Trichosporonales</taxon>
        <taxon>Trichosporonaceae</taxon>
        <taxon>Trichosporon</taxon>
    </lineage>
</organism>
<dbReference type="EMBL" id="ALBS01000291">
    <property type="protein sequence ID" value="EJT46456.1"/>
    <property type="molecule type" value="Genomic_DNA"/>
</dbReference>